<feature type="compositionally biased region" description="Basic residues" evidence="1">
    <location>
        <begin position="394"/>
        <end position="408"/>
    </location>
</feature>
<accession>A0A4Q2CWT3</accession>
<gene>
    <name evidence="2" type="ORF">EST38_g14662</name>
</gene>
<dbReference type="Proteomes" id="UP000290288">
    <property type="component" value="Unassembled WGS sequence"/>
</dbReference>
<dbReference type="AlphaFoldDB" id="A0A4Q2CWT3"/>
<keyword evidence="3" id="KW-1185">Reference proteome</keyword>
<dbReference type="EMBL" id="SDEE01002215">
    <property type="protein sequence ID" value="RXW11193.1"/>
    <property type="molecule type" value="Genomic_DNA"/>
</dbReference>
<comment type="caution">
    <text evidence="2">The sequence shown here is derived from an EMBL/GenBank/DDBJ whole genome shotgun (WGS) entry which is preliminary data.</text>
</comment>
<evidence type="ECO:0000313" key="2">
    <source>
        <dbReference type="EMBL" id="RXW11193.1"/>
    </source>
</evidence>
<feature type="region of interest" description="Disordered" evidence="1">
    <location>
        <begin position="343"/>
        <end position="429"/>
    </location>
</feature>
<protein>
    <submittedName>
        <fullName evidence="2">Uncharacterized protein</fullName>
    </submittedName>
</protein>
<feature type="non-terminal residue" evidence="2">
    <location>
        <position position="1"/>
    </location>
</feature>
<feature type="compositionally biased region" description="Polar residues" evidence="1">
    <location>
        <begin position="354"/>
        <end position="387"/>
    </location>
</feature>
<evidence type="ECO:0000256" key="1">
    <source>
        <dbReference type="SAM" id="MobiDB-lite"/>
    </source>
</evidence>
<evidence type="ECO:0000313" key="3">
    <source>
        <dbReference type="Proteomes" id="UP000290288"/>
    </source>
</evidence>
<dbReference type="OrthoDB" id="2664977at2759"/>
<sequence length="429" mass="47463">KPTDKGKSKDPLPLTDFGIFLSRDDTLDPEIADLETASATNKADAVEYTENSEEGVIPTLPASRLTPKPVQGFPKIYGTSLKKLAGHITKDTKEVWNTLTGPLVLVTVAYAKPAKEFSMTYIAKLTSSIVAVIGKSEELIVSPSELVTTKHPTLPQPFILAGLQQHQADAMTDQQCWSTPELTFFAWSTNIPVSTYLMTLAGIPIPATPENEAYVAELVRKRLLANSDFNAWVMADSNRDNIPDRIPIERSAEFVASTITASALEVLENGEVSVVWRMHMFPPSNNHDVMDDLINWLKTKTYYPSLKGIARPKRADYRCIVCRGCDHPTGLCPFRQVPGFFDNDQNSDKMANLPQGTSTPSTFSFSDIAPNNNRSRSVDPQPSSGPSNYGGRGYARRGGRGRGSRGRGRGGYYRNSEWNEPSYDEYEEW</sequence>
<name>A0A4Q2CWT3_9AGAR</name>
<dbReference type="STRING" id="2316362.A0A4Q2CWT3"/>
<reference evidence="2 3" key="1">
    <citation type="submission" date="2019-01" db="EMBL/GenBank/DDBJ databases">
        <title>Draft genome sequence of Psathyrella aberdarensis IHI B618.</title>
        <authorList>
            <person name="Buettner E."/>
            <person name="Kellner H."/>
        </authorList>
    </citation>
    <scope>NUCLEOTIDE SEQUENCE [LARGE SCALE GENOMIC DNA]</scope>
    <source>
        <strain evidence="2 3">IHI B618</strain>
    </source>
</reference>
<proteinExistence type="predicted"/>
<organism evidence="2 3">
    <name type="scientific">Candolleomyces aberdarensis</name>
    <dbReference type="NCBI Taxonomy" id="2316362"/>
    <lineage>
        <taxon>Eukaryota</taxon>
        <taxon>Fungi</taxon>
        <taxon>Dikarya</taxon>
        <taxon>Basidiomycota</taxon>
        <taxon>Agaricomycotina</taxon>
        <taxon>Agaricomycetes</taxon>
        <taxon>Agaricomycetidae</taxon>
        <taxon>Agaricales</taxon>
        <taxon>Agaricineae</taxon>
        <taxon>Psathyrellaceae</taxon>
        <taxon>Candolleomyces</taxon>
    </lineage>
</organism>